<feature type="transmembrane region" description="Helical" evidence="1">
    <location>
        <begin position="20"/>
        <end position="40"/>
    </location>
</feature>
<keyword evidence="1" id="KW-0472">Membrane</keyword>
<dbReference type="Proteomes" id="UP000786693">
    <property type="component" value="Unassembled WGS sequence"/>
</dbReference>
<keyword evidence="1" id="KW-0812">Transmembrane</keyword>
<gene>
    <name evidence="2" type="ORF">JANAI62_05490</name>
</gene>
<organism evidence="2 3">
    <name type="scientific">Jannaschia pagri</name>
    <dbReference type="NCBI Taxonomy" id="2829797"/>
    <lineage>
        <taxon>Bacteria</taxon>
        <taxon>Pseudomonadati</taxon>
        <taxon>Pseudomonadota</taxon>
        <taxon>Alphaproteobacteria</taxon>
        <taxon>Rhodobacterales</taxon>
        <taxon>Roseobacteraceae</taxon>
        <taxon>Jannaschia</taxon>
    </lineage>
</organism>
<keyword evidence="1" id="KW-1133">Transmembrane helix</keyword>
<sequence length="57" mass="6066">MNWLVNMRARACDETGSVPFPVIVMVVALLGLAATVIGGVTMGVETSSVFDGQERLR</sequence>
<accession>A0ABQ4NHP6</accession>
<evidence type="ECO:0008006" key="4">
    <source>
        <dbReference type="Google" id="ProtNLM"/>
    </source>
</evidence>
<proteinExistence type="predicted"/>
<protein>
    <recommendedName>
        <fullName evidence="4">Flp pilus assembly protein, pilin Flp</fullName>
    </recommendedName>
</protein>
<evidence type="ECO:0000313" key="2">
    <source>
        <dbReference type="EMBL" id="GIT93926.1"/>
    </source>
</evidence>
<reference evidence="2 3" key="1">
    <citation type="submission" date="2021-05" db="EMBL/GenBank/DDBJ databases">
        <title>Bacteria Genome sequencing.</title>
        <authorList>
            <person name="Takabe Y."/>
            <person name="Nakajima Y."/>
            <person name="Suzuki S."/>
            <person name="Shiozaki T."/>
        </authorList>
    </citation>
    <scope>NUCLEOTIDE SEQUENCE [LARGE SCALE GENOMIC DNA]</scope>
    <source>
        <strain evidence="2 3">AI_62</strain>
    </source>
</reference>
<comment type="caution">
    <text evidence="2">The sequence shown here is derived from an EMBL/GenBank/DDBJ whole genome shotgun (WGS) entry which is preliminary data.</text>
</comment>
<dbReference type="EMBL" id="BPFH01000001">
    <property type="protein sequence ID" value="GIT93926.1"/>
    <property type="molecule type" value="Genomic_DNA"/>
</dbReference>
<evidence type="ECO:0000313" key="3">
    <source>
        <dbReference type="Proteomes" id="UP000786693"/>
    </source>
</evidence>
<evidence type="ECO:0000256" key="1">
    <source>
        <dbReference type="SAM" id="Phobius"/>
    </source>
</evidence>
<dbReference type="RefSeq" id="WP_220747429.1">
    <property type="nucleotide sequence ID" value="NZ_BPFH01000001.1"/>
</dbReference>
<keyword evidence="3" id="KW-1185">Reference proteome</keyword>
<name>A0ABQ4NHP6_9RHOB</name>